<feature type="chain" id="PRO_5040561312" evidence="1">
    <location>
        <begin position="16"/>
        <end position="211"/>
    </location>
</feature>
<proteinExistence type="predicted"/>
<sequence length="211" mass="24184">MLFNVIFFLLPLCLSLSLKEFEELEETLNSKVTYIGTFVRLEKPIRVVAESGISFTADRLSFMYPDNMFKIALDDNQVKKLQVKAEKIPLDIEFKAVNGIREIIYKGPLKQLCDEGNFDNSLLVYPFNVCDSTFAHFNTNFTINGGFSNELSFNLDEKLVEGLVERPTSVSYNVDIVQEDDGFSVIFPTLIRDLNLVLYKDGKKIQEYNFN</sequence>
<evidence type="ECO:0000313" key="3">
    <source>
        <dbReference type="EMBL" id="RKP20569.1"/>
    </source>
</evidence>
<protein>
    <submittedName>
        <fullName evidence="2">Uncharacterized protein</fullName>
    </submittedName>
</protein>
<reference evidence="5" key="2">
    <citation type="journal article" date="2018" name="Nat. Microbiol.">
        <title>Leveraging single-cell genomics to expand the fungal tree of life.</title>
        <authorList>
            <person name="Ahrendt S.R."/>
            <person name="Quandt C.A."/>
            <person name="Ciobanu D."/>
            <person name="Clum A."/>
            <person name="Salamov A."/>
            <person name="Andreopoulos B."/>
            <person name="Cheng J.F."/>
            <person name="Woyke T."/>
            <person name="Pelin A."/>
            <person name="Henrissat B."/>
            <person name="Reynolds N.K."/>
            <person name="Benny G.L."/>
            <person name="Smith M.E."/>
            <person name="James T.Y."/>
            <person name="Grigoriev I.V."/>
        </authorList>
    </citation>
    <scope>NUCLEOTIDE SEQUENCE [LARGE SCALE GENOMIC DNA]</scope>
    <source>
        <strain evidence="5">CSF55</strain>
    </source>
</reference>
<reference evidence="2 4" key="1">
    <citation type="journal article" date="2013" name="Curr. Biol.">
        <title>Shared signatures of parasitism and phylogenomics unite Cryptomycota and microsporidia.</title>
        <authorList>
            <person name="James T.Y."/>
            <person name="Pelin A."/>
            <person name="Bonen L."/>
            <person name="Ahrendt S."/>
            <person name="Sain D."/>
            <person name="Corradi N."/>
            <person name="Stajich J.E."/>
        </authorList>
    </citation>
    <scope>NUCLEOTIDE SEQUENCE [LARGE SCALE GENOMIC DNA]</scope>
    <source>
        <strain evidence="2">CSF55</strain>
        <strain evidence="2">CSF55</strain>
    </source>
</reference>
<gene>
    <name evidence="2" type="ORF">O9G_006337</name>
    <name evidence="3" type="ORF">ROZALSC1DRAFT_27948</name>
</gene>
<evidence type="ECO:0000256" key="1">
    <source>
        <dbReference type="SAM" id="SignalP"/>
    </source>
</evidence>
<dbReference type="Proteomes" id="UP000281549">
    <property type="component" value="Unassembled WGS sequence"/>
</dbReference>
<reference evidence="3" key="3">
    <citation type="submission" date="2018-08" db="EMBL/GenBank/DDBJ databases">
        <title>Leveraging single-cell genomics to expand the Fungal Tree of Life.</title>
        <authorList>
            <consortium name="DOE Joint Genome Institute"/>
            <person name="Ahrendt S.R."/>
            <person name="Quandt C.A."/>
            <person name="Ciobanu D."/>
            <person name="Clum A."/>
            <person name="Salamov A."/>
            <person name="Andreopoulos B."/>
            <person name="Cheng J.-F."/>
            <person name="Woyke T."/>
            <person name="Pelin A."/>
            <person name="Henrissat B."/>
            <person name="Reynolds N."/>
            <person name="Benny G.L."/>
            <person name="Smith M.E."/>
            <person name="James T.Y."/>
            <person name="Grigoriev I.V."/>
        </authorList>
    </citation>
    <scope>NUCLEOTIDE SEQUENCE</scope>
    <source>
        <strain evidence="3">CSF55</strain>
    </source>
</reference>
<feature type="non-terminal residue" evidence="2">
    <location>
        <position position="211"/>
    </location>
</feature>
<evidence type="ECO:0000313" key="4">
    <source>
        <dbReference type="Proteomes" id="UP000030755"/>
    </source>
</evidence>
<dbReference type="EMBL" id="ML005044">
    <property type="protein sequence ID" value="RKP20569.1"/>
    <property type="molecule type" value="Genomic_DNA"/>
</dbReference>
<keyword evidence="4" id="KW-1185">Reference proteome</keyword>
<organism evidence="2 4">
    <name type="scientific">Rozella allomycis (strain CSF55)</name>
    <dbReference type="NCBI Taxonomy" id="988480"/>
    <lineage>
        <taxon>Eukaryota</taxon>
        <taxon>Fungi</taxon>
        <taxon>Fungi incertae sedis</taxon>
        <taxon>Cryptomycota</taxon>
        <taxon>Cryptomycota incertae sedis</taxon>
        <taxon>Rozella</taxon>
    </lineage>
</organism>
<dbReference type="HOGENOM" id="CLU_1307511_0_0_1"/>
<accession>A0A075ARR1</accession>
<evidence type="ECO:0000313" key="5">
    <source>
        <dbReference type="Proteomes" id="UP000281549"/>
    </source>
</evidence>
<dbReference type="AlphaFoldDB" id="A0A075ARR1"/>
<feature type="signal peptide" evidence="1">
    <location>
        <begin position="1"/>
        <end position="15"/>
    </location>
</feature>
<dbReference type="Proteomes" id="UP000030755">
    <property type="component" value="Unassembled WGS sequence"/>
</dbReference>
<evidence type="ECO:0000313" key="2">
    <source>
        <dbReference type="EMBL" id="EPZ31208.1"/>
    </source>
</evidence>
<dbReference type="EMBL" id="KE561294">
    <property type="protein sequence ID" value="EPZ31208.1"/>
    <property type="molecule type" value="Genomic_DNA"/>
</dbReference>
<keyword evidence="1" id="KW-0732">Signal</keyword>
<name>A0A075ARR1_ROZAC</name>